<feature type="transmembrane region" description="Helical" evidence="3">
    <location>
        <begin position="180"/>
        <end position="203"/>
    </location>
</feature>
<dbReference type="SMART" id="SM00248">
    <property type="entry name" value="ANK"/>
    <property type="match status" value="7"/>
</dbReference>
<evidence type="ECO:0000313" key="4">
    <source>
        <dbReference type="EMBL" id="CUS14874.1"/>
    </source>
</evidence>
<keyword evidence="3" id="KW-1133">Transmembrane helix</keyword>
<feature type="repeat" description="ANK" evidence="1">
    <location>
        <begin position="951"/>
        <end position="983"/>
    </location>
</feature>
<dbReference type="Proteomes" id="UP001412239">
    <property type="component" value="Unassembled WGS sequence"/>
</dbReference>
<keyword evidence="1" id="KW-0040">ANK repeat</keyword>
<feature type="repeat" description="ANK" evidence="1">
    <location>
        <begin position="1050"/>
        <end position="1082"/>
    </location>
</feature>
<evidence type="ECO:0000256" key="3">
    <source>
        <dbReference type="SAM" id="Phobius"/>
    </source>
</evidence>
<feature type="non-terminal residue" evidence="4">
    <location>
        <position position="1"/>
    </location>
</feature>
<evidence type="ECO:0000256" key="1">
    <source>
        <dbReference type="PROSITE-ProRule" id="PRU00023"/>
    </source>
</evidence>
<protein>
    <submittedName>
        <fullName evidence="4">Uncharacterized protein</fullName>
    </submittedName>
</protein>
<feature type="repeat" description="ANK" evidence="1">
    <location>
        <begin position="1115"/>
        <end position="1147"/>
    </location>
</feature>
<dbReference type="PANTHER" id="PTHR22677:SF4">
    <property type="entry name" value="USHER SYNDROME TYPE-1G PROTEIN-LIKE PROTEIN"/>
    <property type="match status" value="1"/>
</dbReference>
<dbReference type="InterPro" id="IPR039323">
    <property type="entry name" value="ANKRD_45/46/60"/>
</dbReference>
<dbReference type="Pfam" id="PF12796">
    <property type="entry name" value="Ank_2"/>
    <property type="match status" value="2"/>
</dbReference>
<proteinExistence type="predicted"/>
<feature type="region of interest" description="Disordered" evidence="2">
    <location>
        <begin position="127"/>
        <end position="160"/>
    </location>
</feature>
<gene>
    <name evidence="4" type="ORF">GSTUAT00000944001</name>
</gene>
<dbReference type="AlphaFoldDB" id="A0A292Q639"/>
<feature type="transmembrane region" description="Helical" evidence="3">
    <location>
        <begin position="215"/>
        <end position="238"/>
    </location>
</feature>
<organism evidence="4 5">
    <name type="scientific">Tuber aestivum</name>
    <name type="common">summer truffle</name>
    <dbReference type="NCBI Taxonomy" id="59557"/>
    <lineage>
        <taxon>Eukaryota</taxon>
        <taxon>Fungi</taxon>
        <taxon>Dikarya</taxon>
        <taxon>Ascomycota</taxon>
        <taxon>Pezizomycotina</taxon>
        <taxon>Pezizomycetes</taxon>
        <taxon>Pezizales</taxon>
        <taxon>Tuberaceae</taxon>
        <taxon>Tuber</taxon>
    </lineage>
</organism>
<dbReference type="SUPFAM" id="SSF48403">
    <property type="entry name" value="Ankyrin repeat"/>
    <property type="match status" value="1"/>
</dbReference>
<keyword evidence="3" id="KW-0812">Transmembrane</keyword>
<name>A0A292Q639_9PEZI</name>
<keyword evidence="5" id="KW-1185">Reference proteome</keyword>
<dbReference type="Pfam" id="PF00023">
    <property type="entry name" value="Ank"/>
    <property type="match status" value="2"/>
</dbReference>
<dbReference type="PRINTS" id="PR01415">
    <property type="entry name" value="ANKYRIN"/>
</dbReference>
<feature type="repeat" description="ANK" evidence="1">
    <location>
        <begin position="1017"/>
        <end position="1049"/>
    </location>
</feature>
<dbReference type="EMBL" id="LN890954">
    <property type="protein sequence ID" value="CUS14874.1"/>
    <property type="molecule type" value="Genomic_DNA"/>
</dbReference>
<feature type="repeat" description="ANK" evidence="1">
    <location>
        <begin position="984"/>
        <end position="1016"/>
    </location>
</feature>
<keyword evidence="3" id="KW-0472">Membrane</keyword>
<dbReference type="InterPro" id="IPR002110">
    <property type="entry name" value="Ankyrin_rpt"/>
</dbReference>
<dbReference type="Gene3D" id="1.25.40.20">
    <property type="entry name" value="Ankyrin repeat-containing domain"/>
    <property type="match status" value="2"/>
</dbReference>
<feature type="transmembrane region" description="Helical" evidence="3">
    <location>
        <begin position="326"/>
        <end position="346"/>
    </location>
</feature>
<evidence type="ECO:0000256" key="2">
    <source>
        <dbReference type="SAM" id="MobiDB-lite"/>
    </source>
</evidence>
<feature type="transmembrane region" description="Helical" evidence="3">
    <location>
        <begin position="52"/>
        <end position="73"/>
    </location>
</feature>
<feature type="repeat" description="ANK" evidence="1">
    <location>
        <begin position="1148"/>
        <end position="1168"/>
    </location>
</feature>
<feature type="repeat" description="ANK" evidence="1">
    <location>
        <begin position="916"/>
        <end position="950"/>
    </location>
</feature>
<dbReference type="PANTHER" id="PTHR22677">
    <property type="entry name" value="ANKYRIN REPEAT DOMAIN-CONTAINING PROTEIN 60"/>
    <property type="match status" value="1"/>
</dbReference>
<evidence type="ECO:0000313" key="5">
    <source>
        <dbReference type="Proteomes" id="UP001412239"/>
    </source>
</evidence>
<reference evidence="4" key="1">
    <citation type="submission" date="2015-10" db="EMBL/GenBank/DDBJ databases">
        <authorList>
            <person name="Regsiter A."/>
            <person name="william w."/>
        </authorList>
    </citation>
    <scope>NUCLEOTIDE SEQUENCE</scope>
    <source>
        <strain evidence="4">Montdore</strain>
    </source>
</reference>
<feature type="non-terminal residue" evidence="4">
    <location>
        <position position="1168"/>
    </location>
</feature>
<dbReference type="PROSITE" id="PS50297">
    <property type="entry name" value="ANK_REP_REGION"/>
    <property type="match status" value="5"/>
</dbReference>
<dbReference type="InterPro" id="IPR036770">
    <property type="entry name" value="Ankyrin_rpt-contain_sf"/>
</dbReference>
<sequence>VLFLALPPGALAANGVDFSNNLFSDLGPVLALFGEQVAKQFLSQSTSWLEDVIFAMAPLGIITAITSAVRVAGPNWLKAVVGRARESGAVAEMELMSSTSHEVCELWNGQAIVRVMGSPDFLSRTFSQTPSANRGSARADTENPVEPMSSENPQKRNTPKCAPNVSLNVCEIERGTELRFFAILSLVLQFGSLAFIGVTRYHGETNLKEGENSKYAYPLMASGTLLLVMGMMACSHAVQTSSVETKYVTTTQKHFWILWVQRSATVNDQVFESYALFAKKKRNAVITSRRSPIHSSFSLQNLTIVGSFISLAGFVTQFVGIRALHWSASIAQLAVILMMTAVRTWIRRNMSLRPHAKILSAGYEFDCLAVELARSKKSGQNPGAHGAHRDGYGDDDLGLEVLTLQGYRRYEADTTHNEPMTDAWRLIKMRSELGRPKNWEGPSYPFALELAKCLRSLLLYLVASQDITLNESFRSLAVFRWSLPVAVGAEWITITARISGVDGEDSLPWGVSTSELYAIISLWHYRIRGYEEALEDIPDEGQPLLGYGNRGPTVLRALGPMNPLLIRDCKRWMDRGGRFVVVETSDLKHAKERRKVTTLEGKYLSKTIAQTDPGAAARHFKASVASHRIVGTEPIGPQSLVYLYESPLGRMCAQEILSSFIWAITGAIQSVTSITEPKITNPPGVHESEPGEQSNLKLENAFFQKLAEIITESGVTSNNQDAYALIIPHFSDAGKLPGVRHIITERHQKIKNLQQEEKRGNIAKIKEAYIRIFNICNSSGKTHSTTIMVTALLMEELCNLNTAVALHTYRADLENEGEKARKCLDDIKNRLIEDGDKDTLGALICLYMKQGRGVDGGGIGVLPSDCATEISNICESVNSEKLEERAGWNPTHKLVTADGGETISEGDANLNAADILGWTPLHYAANRAGDQFDLVSDILAAGGQVDPKTKSDYTPLHYAAANGHTQVISKLCGKGAETDAQNIDMRTPLHLAAERGHLAATKFLLSKGADVDTRDKYGWAPLHYAVVGGKKDVADQLLAKRASRYAREVMGMTPLHLAASTGQVDMVKMLLHQDPNAAPLDNIDRTPLHLAATSDSSKVVEILTTDIDPNVTDHKKNTPLHYAAWRGHSDVVDLLLGKGANPSSASYNGSTPLHFSCQRNHLEVTKKL</sequence>
<accession>A0A292Q639</accession>
<dbReference type="PROSITE" id="PS50088">
    <property type="entry name" value="ANK_REPEAT"/>
    <property type="match status" value="7"/>
</dbReference>